<gene>
    <name evidence="3" type="ORF">AB0301_01800</name>
</gene>
<dbReference type="RefSeq" id="WP_366232157.1">
    <property type="nucleotide sequence ID" value="NZ_JBFBMH010000002.1"/>
</dbReference>
<evidence type="ECO:0000313" key="3">
    <source>
        <dbReference type="EMBL" id="MEW1973806.1"/>
    </source>
</evidence>
<dbReference type="Proteomes" id="UP001553715">
    <property type="component" value="Unassembled WGS sequence"/>
</dbReference>
<evidence type="ECO:0000259" key="2">
    <source>
        <dbReference type="Pfam" id="PF00248"/>
    </source>
</evidence>
<evidence type="ECO:0000256" key="1">
    <source>
        <dbReference type="SAM" id="MobiDB-lite"/>
    </source>
</evidence>
<feature type="region of interest" description="Disordered" evidence="1">
    <location>
        <begin position="1"/>
        <end position="39"/>
    </location>
</feature>
<keyword evidence="4" id="KW-1185">Reference proteome</keyword>
<dbReference type="SUPFAM" id="SSF51430">
    <property type="entry name" value="NAD(P)-linked oxidoreductase"/>
    <property type="match status" value="1"/>
</dbReference>
<dbReference type="CDD" id="cd19162">
    <property type="entry name" value="AKR_FDH"/>
    <property type="match status" value="1"/>
</dbReference>
<evidence type="ECO:0000313" key="4">
    <source>
        <dbReference type="Proteomes" id="UP001553715"/>
    </source>
</evidence>
<organism evidence="3 4">
    <name type="scientific">Microbacterium profundi</name>
    <dbReference type="NCBI Taxonomy" id="450380"/>
    <lineage>
        <taxon>Bacteria</taxon>
        <taxon>Bacillati</taxon>
        <taxon>Actinomycetota</taxon>
        <taxon>Actinomycetes</taxon>
        <taxon>Micrococcales</taxon>
        <taxon>Microbacteriaceae</taxon>
        <taxon>Microbacterium</taxon>
    </lineage>
</organism>
<name>A0ABV3LD20_9MICO</name>
<proteinExistence type="predicted"/>
<feature type="domain" description="NADP-dependent oxidoreductase" evidence="2">
    <location>
        <begin position="49"/>
        <end position="350"/>
    </location>
</feature>
<protein>
    <submittedName>
        <fullName evidence="3">Aldo/keto reductase</fullName>
    </submittedName>
</protein>
<dbReference type="Gene3D" id="3.20.20.100">
    <property type="entry name" value="NADP-dependent oxidoreductase domain"/>
    <property type="match status" value="1"/>
</dbReference>
<dbReference type="InterPro" id="IPR036812">
    <property type="entry name" value="NAD(P)_OxRdtase_dom_sf"/>
</dbReference>
<accession>A0ABV3LD20</accession>
<dbReference type="InterPro" id="IPR020471">
    <property type="entry name" value="AKR"/>
</dbReference>
<dbReference type="InterPro" id="IPR044477">
    <property type="entry name" value="FDH-like"/>
</dbReference>
<dbReference type="Pfam" id="PF00248">
    <property type="entry name" value="Aldo_ket_red"/>
    <property type="match status" value="1"/>
</dbReference>
<dbReference type="InterPro" id="IPR023210">
    <property type="entry name" value="NADP_OxRdtase_dom"/>
</dbReference>
<dbReference type="EMBL" id="JBFBMH010000002">
    <property type="protein sequence ID" value="MEW1973806.1"/>
    <property type="molecule type" value="Genomic_DNA"/>
</dbReference>
<dbReference type="PANTHER" id="PTHR42686:SF1">
    <property type="entry name" value="GH17980P-RELATED"/>
    <property type="match status" value="1"/>
</dbReference>
<dbReference type="PANTHER" id="PTHR42686">
    <property type="entry name" value="GH17980P-RELATED"/>
    <property type="match status" value="1"/>
</dbReference>
<reference evidence="3 4" key="1">
    <citation type="submission" date="2024-06" db="EMBL/GenBank/DDBJ databases">
        <title>The Natural Products Discovery Center: Release of the First 8490 Sequenced Strains for Exploring Actinobacteria Biosynthetic Diversity.</title>
        <authorList>
            <person name="Kalkreuter E."/>
            <person name="Kautsar S.A."/>
            <person name="Yang D."/>
            <person name="Bader C.D."/>
            <person name="Teijaro C.N."/>
            <person name="Fluegel L."/>
            <person name="Davis C.M."/>
            <person name="Simpson J.R."/>
            <person name="Lauterbach L."/>
            <person name="Steele A.D."/>
            <person name="Gui C."/>
            <person name="Meng S."/>
            <person name="Li G."/>
            <person name="Viehrig K."/>
            <person name="Ye F."/>
            <person name="Su P."/>
            <person name="Kiefer A.F."/>
            <person name="Nichols A."/>
            <person name="Cepeda A.J."/>
            <person name="Yan W."/>
            <person name="Fan B."/>
            <person name="Jiang Y."/>
            <person name="Adhikari A."/>
            <person name="Zheng C.-J."/>
            <person name="Schuster L."/>
            <person name="Cowan T.M."/>
            <person name="Smanski M.J."/>
            <person name="Chevrette M.G."/>
            <person name="De Carvalho L.P.S."/>
            <person name="Shen B."/>
        </authorList>
    </citation>
    <scope>NUCLEOTIDE SEQUENCE [LARGE SCALE GENOMIC DNA]</scope>
    <source>
        <strain evidence="3 4">NPDC077434</strain>
    </source>
</reference>
<sequence>MSSTDPSIPVADTSIPVADTPLVGPNRGDRPTSGVSAPGARACRQLPTLGYGAANVGNLFRELSDDEAWAVLDAAWESGVRYYDTAPHYGLGLSEKRLGAFLQTKPRDEFVLSTKAGRLLRPNPDFAGGLDTAHDFFVPDELQRVWDFSDAGIRASLDESRERLGLDRIDLVFLHDPERHDLDLALAEAFPALEAVRAEGGVQAIGIGAMTSHTLARSVHEADLDIIMIAGRYTLLEQPAAADVLPACHERRTGVVAASVFNSGLLAKAEPTRDGRYEYGGVPDEVWDRLQRIVAVCRAHDVPLPAAAIQFPLRDTATQSVVLGSSRPEQVRQNAELAALTIPDEFWAELVADGLIPA</sequence>
<comment type="caution">
    <text evidence="3">The sequence shown here is derived from an EMBL/GenBank/DDBJ whole genome shotgun (WGS) entry which is preliminary data.</text>
</comment>